<keyword evidence="4" id="KW-0413">Isomerase</keyword>
<dbReference type="RefSeq" id="WP_344998615.1">
    <property type="nucleotide sequence ID" value="NZ_BAABFR010000068.1"/>
</dbReference>
<gene>
    <name evidence="7" type="ORF">GCM10023147_36330</name>
</gene>
<feature type="domain" description="Chorismate-utilising enzyme C-terminal" evidence="6">
    <location>
        <begin position="85"/>
        <end position="346"/>
    </location>
</feature>
<evidence type="ECO:0000256" key="2">
    <source>
        <dbReference type="ARBA" id="ARBA00005297"/>
    </source>
</evidence>
<evidence type="ECO:0000259" key="6">
    <source>
        <dbReference type="Pfam" id="PF00425"/>
    </source>
</evidence>
<evidence type="ECO:0000256" key="1">
    <source>
        <dbReference type="ARBA" id="ARBA00000799"/>
    </source>
</evidence>
<evidence type="ECO:0000256" key="5">
    <source>
        <dbReference type="ARBA" id="ARBA00041564"/>
    </source>
</evidence>
<dbReference type="PANTHER" id="PTHR42839">
    <property type="entry name" value="ISOCHORISMATE SYNTHASE ENTC"/>
    <property type="match status" value="1"/>
</dbReference>
<dbReference type="Proteomes" id="UP001500635">
    <property type="component" value="Unassembled WGS sequence"/>
</dbReference>
<comment type="similarity">
    <text evidence="2">Belongs to the isochorismate synthase family.</text>
</comment>
<dbReference type="InterPro" id="IPR005801">
    <property type="entry name" value="ADC_synthase"/>
</dbReference>
<evidence type="ECO:0000256" key="3">
    <source>
        <dbReference type="ARBA" id="ARBA00012824"/>
    </source>
</evidence>
<accession>A0ABP8K2G2</accession>
<evidence type="ECO:0000313" key="8">
    <source>
        <dbReference type="Proteomes" id="UP001500635"/>
    </source>
</evidence>
<dbReference type="EMBL" id="BAABFR010000068">
    <property type="protein sequence ID" value="GAA4399243.1"/>
    <property type="molecule type" value="Genomic_DNA"/>
</dbReference>
<evidence type="ECO:0000313" key="7">
    <source>
        <dbReference type="EMBL" id="GAA4399243.1"/>
    </source>
</evidence>
<comment type="catalytic activity">
    <reaction evidence="1">
        <text>chorismate = isochorismate</text>
        <dbReference type="Rhea" id="RHEA:18985"/>
        <dbReference type="ChEBI" id="CHEBI:29748"/>
        <dbReference type="ChEBI" id="CHEBI:29780"/>
        <dbReference type="EC" id="5.4.4.2"/>
    </reaction>
</comment>
<dbReference type="Pfam" id="PF00425">
    <property type="entry name" value="Chorismate_bind"/>
    <property type="match status" value="1"/>
</dbReference>
<dbReference type="EC" id="5.4.4.2" evidence="3"/>
<evidence type="ECO:0000256" key="4">
    <source>
        <dbReference type="ARBA" id="ARBA00023235"/>
    </source>
</evidence>
<dbReference type="InterPro" id="IPR015890">
    <property type="entry name" value="Chorismate_C"/>
</dbReference>
<keyword evidence="8" id="KW-1185">Reference proteome</keyword>
<dbReference type="NCBIfam" id="TIGR00543">
    <property type="entry name" value="isochor_syn"/>
    <property type="match status" value="1"/>
</dbReference>
<dbReference type="Gene3D" id="3.60.120.10">
    <property type="entry name" value="Anthranilate synthase"/>
    <property type="match status" value="1"/>
</dbReference>
<organism evidence="7 8">
    <name type="scientific">Tsukamurella soli</name>
    <dbReference type="NCBI Taxonomy" id="644556"/>
    <lineage>
        <taxon>Bacteria</taxon>
        <taxon>Bacillati</taxon>
        <taxon>Actinomycetota</taxon>
        <taxon>Actinomycetes</taxon>
        <taxon>Mycobacteriales</taxon>
        <taxon>Tsukamurellaceae</taxon>
        <taxon>Tsukamurella</taxon>
    </lineage>
</organism>
<comment type="caution">
    <text evidence="7">The sequence shown here is derived from an EMBL/GenBank/DDBJ whole genome shotgun (WGS) entry which is preliminary data.</text>
</comment>
<protein>
    <recommendedName>
        <fullName evidence="3">isochorismate synthase</fullName>
        <ecNumber evidence="3">5.4.4.2</ecNumber>
    </recommendedName>
    <alternativeName>
        <fullName evidence="5">Isochorismate mutase</fullName>
    </alternativeName>
</protein>
<dbReference type="SUPFAM" id="SSF56322">
    <property type="entry name" value="ADC synthase"/>
    <property type="match status" value="1"/>
</dbReference>
<proteinExistence type="inferred from homology"/>
<dbReference type="InterPro" id="IPR004561">
    <property type="entry name" value="IsoChor_synthase"/>
</dbReference>
<name>A0ABP8K2G2_9ACTN</name>
<sequence>MRFALSRPGRSLLADGVDAAFTDPHAAAAALAAERVGLVVGALPFDHADPAALVTPADATFHAGPLPLFAGRPLPRFNRCDVTTRAEHRARVAVAVARIRAGELGKVVLARAIELRADGELDPAEVFDRLLAGSQDGDAYLADLSAAGPEYDGAVLAGSMPESLVRTEGSRVFCAPFAGTVARGATEAQDRAAAEALLASAKDREEHAFVVDWIAERLAPLCSELEVPTVPQVASTPQVWHLWTPIRGRLARATTALDVALTLYPTPAVCGTPADAARATIAELEGPRGFYGGSVGWADSDGNGEWMVALRCAELRPAEGRVRAWAGGGIVADSDPDAEYDETTAKFGTVLRALGV</sequence>
<reference evidence="8" key="1">
    <citation type="journal article" date="2019" name="Int. J. Syst. Evol. Microbiol.">
        <title>The Global Catalogue of Microorganisms (GCM) 10K type strain sequencing project: providing services to taxonomists for standard genome sequencing and annotation.</title>
        <authorList>
            <consortium name="The Broad Institute Genomics Platform"/>
            <consortium name="The Broad Institute Genome Sequencing Center for Infectious Disease"/>
            <person name="Wu L."/>
            <person name="Ma J."/>
        </authorList>
    </citation>
    <scope>NUCLEOTIDE SEQUENCE [LARGE SCALE GENOMIC DNA]</scope>
    <source>
        <strain evidence="8">JCM 17688</strain>
    </source>
</reference>
<dbReference type="PANTHER" id="PTHR42839:SF2">
    <property type="entry name" value="ISOCHORISMATE SYNTHASE ENTC"/>
    <property type="match status" value="1"/>
</dbReference>